<gene>
    <name evidence="3" type="ORF">ACFQPS_14945</name>
</gene>
<comment type="caution">
    <text evidence="3">The sequence shown here is derived from an EMBL/GenBank/DDBJ whole genome shotgun (WGS) entry which is preliminary data.</text>
</comment>
<accession>A0ABW2KYF3</accession>
<reference evidence="4" key="1">
    <citation type="journal article" date="2019" name="Int. J. Syst. Evol. Microbiol.">
        <title>The Global Catalogue of Microorganisms (GCM) 10K type strain sequencing project: providing services to taxonomists for standard genome sequencing and annotation.</title>
        <authorList>
            <consortium name="The Broad Institute Genomics Platform"/>
            <consortium name="The Broad Institute Genome Sequencing Center for Infectious Disease"/>
            <person name="Wu L."/>
            <person name="Ma J."/>
        </authorList>
    </citation>
    <scope>NUCLEOTIDE SEQUENCE [LARGE SCALE GENOMIC DNA]</scope>
    <source>
        <strain evidence="4">CGMCC 1.16275</strain>
    </source>
</reference>
<dbReference type="RefSeq" id="WP_377360022.1">
    <property type="nucleotide sequence ID" value="NZ_JBHTCM010000016.1"/>
</dbReference>
<dbReference type="EMBL" id="JBHTCM010000016">
    <property type="protein sequence ID" value="MFC7334464.1"/>
    <property type="molecule type" value="Genomic_DNA"/>
</dbReference>
<dbReference type="InterPro" id="IPR005618">
    <property type="entry name" value="OMPW"/>
</dbReference>
<keyword evidence="2" id="KW-0732">Signal</keyword>
<dbReference type="SUPFAM" id="SSF56925">
    <property type="entry name" value="OMPA-like"/>
    <property type="match status" value="1"/>
</dbReference>
<dbReference type="InterPro" id="IPR011250">
    <property type="entry name" value="OMP/PagP_B-barrel"/>
</dbReference>
<sequence>MRGLAITAASCAAVALLAGVPAASAKQAGDLLVRARGIYVVPDESSSLSLAGTGIPGKANVGNHFVPELDFTYFLNDNVGIELILGTTPHNVNATGTPLGAKVDLGDVWLLPPTLTAQYHFNPKGQVSPYIGLGVNYTIFYNVDEGAARDIDYDNSFGFALQAGVDFALTERWVLNLDVKKLWLSTDVSIDAGLPSRIKADVDLDPWIIGVGFGYRF</sequence>
<organism evidence="3 4">
    <name type="scientific">Rhodocista pekingensis</name>
    <dbReference type="NCBI Taxonomy" id="201185"/>
    <lineage>
        <taxon>Bacteria</taxon>
        <taxon>Pseudomonadati</taxon>
        <taxon>Pseudomonadota</taxon>
        <taxon>Alphaproteobacteria</taxon>
        <taxon>Rhodospirillales</taxon>
        <taxon>Azospirillaceae</taxon>
        <taxon>Rhodocista</taxon>
    </lineage>
</organism>
<feature type="chain" id="PRO_5046675350" evidence="2">
    <location>
        <begin position="26"/>
        <end position="217"/>
    </location>
</feature>
<protein>
    <submittedName>
        <fullName evidence="3">OmpW family protein</fullName>
    </submittedName>
</protein>
<evidence type="ECO:0000256" key="2">
    <source>
        <dbReference type="SAM" id="SignalP"/>
    </source>
</evidence>
<comment type="similarity">
    <text evidence="1">Belongs to the OmpW/AlkL family.</text>
</comment>
<dbReference type="Proteomes" id="UP001596456">
    <property type="component" value="Unassembled WGS sequence"/>
</dbReference>
<evidence type="ECO:0000313" key="4">
    <source>
        <dbReference type="Proteomes" id="UP001596456"/>
    </source>
</evidence>
<dbReference type="Gene3D" id="2.40.160.20">
    <property type="match status" value="1"/>
</dbReference>
<keyword evidence="4" id="KW-1185">Reference proteome</keyword>
<proteinExistence type="inferred from homology"/>
<evidence type="ECO:0000256" key="1">
    <source>
        <dbReference type="ARBA" id="ARBA00009330"/>
    </source>
</evidence>
<name>A0ABW2KYF3_9PROT</name>
<dbReference type="PANTHER" id="PTHR36920:SF1">
    <property type="entry name" value="OUTER MEMBRANE PROTEIN W"/>
    <property type="match status" value="1"/>
</dbReference>
<dbReference type="PANTHER" id="PTHR36920">
    <property type="match status" value="1"/>
</dbReference>
<dbReference type="Pfam" id="PF03922">
    <property type="entry name" value="OmpW"/>
    <property type="match status" value="1"/>
</dbReference>
<evidence type="ECO:0000313" key="3">
    <source>
        <dbReference type="EMBL" id="MFC7334464.1"/>
    </source>
</evidence>
<feature type="signal peptide" evidence="2">
    <location>
        <begin position="1"/>
        <end position="25"/>
    </location>
</feature>